<evidence type="ECO:0000313" key="1">
    <source>
        <dbReference type="EMBL" id="ESS55553.1"/>
    </source>
</evidence>
<dbReference type="AlphaFoldDB" id="V5ATZ7"/>
<accession>V5ATZ7</accession>
<reference evidence="1 2" key="1">
    <citation type="journal article" date="2014" name="Genome Announc.">
        <title>Trypanosoma cruzi Clone Dm28c Draft Genome Sequence.</title>
        <authorList>
            <person name="Grisard E.C."/>
            <person name="Teixeira S.M."/>
            <person name="de Almeida L.G."/>
            <person name="Stoco P.H."/>
            <person name="Gerber A.L."/>
            <person name="Talavera-Lopez C."/>
            <person name="Lima O.C."/>
            <person name="Andersson B."/>
            <person name="de Vasconcelos A.T."/>
        </authorList>
    </citation>
    <scope>NUCLEOTIDE SEQUENCE [LARGE SCALE GENOMIC DNA]</scope>
    <source>
        <strain evidence="1 2">Dm28c</strain>
    </source>
</reference>
<comment type="caution">
    <text evidence="1">The sequence shown here is derived from an EMBL/GenBank/DDBJ whole genome shotgun (WGS) entry which is preliminary data.</text>
</comment>
<name>V5ATZ7_TRYCR</name>
<dbReference type="VEuPathDB" id="TriTrypDB:TCDM_12967"/>
<evidence type="ECO:0000313" key="2">
    <source>
        <dbReference type="Proteomes" id="UP000017861"/>
    </source>
</evidence>
<gene>
    <name evidence="1" type="ORF">TCDM_12967</name>
</gene>
<dbReference type="EMBL" id="AYLP01000777">
    <property type="protein sequence ID" value="ESS55553.1"/>
    <property type="molecule type" value="Genomic_DNA"/>
</dbReference>
<proteinExistence type="predicted"/>
<sequence length="76" mass="8470">MALGVALALRSGRCATQPHCNACQQNSRGPPPPQQREACNQPQHRHTIVLFHFVLFTFSVCLFSLSPTAKKVYNFT</sequence>
<protein>
    <submittedName>
        <fullName evidence="1">Uncharacterized protein</fullName>
    </submittedName>
</protein>
<dbReference type="Proteomes" id="UP000017861">
    <property type="component" value="Unassembled WGS sequence"/>
</dbReference>
<organism evidence="1 2">
    <name type="scientific">Trypanosoma cruzi Dm28c</name>
    <dbReference type="NCBI Taxonomy" id="1416333"/>
    <lineage>
        <taxon>Eukaryota</taxon>
        <taxon>Discoba</taxon>
        <taxon>Euglenozoa</taxon>
        <taxon>Kinetoplastea</taxon>
        <taxon>Metakinetoplastina</taxon>
        <taxon>Trypanosomatida</taxon>
        <taxon>Trypanosomatidae</taxon>
        <taxon>Trypanosoma</taxon>
        <taxon>Schizotrypanum</taxon>
    </lineage>
</organism>